<organism evidence="1 2">
    <name type="scientific">Fusarium oxysporum f. sp. raphani 54005</name>
    <dbReference type="NCBI Taxonomy" id="1089458"/>
    <lineage>
        <taxon>Eukaryota</taxon>
        <taxon>Fungi</taxon>
        <taxon>Dikarya</taxon>
        <taxon>Ascomycota</taxon>
        <taxon>Pezizomycotina</taxon>
        <taxon>Sordariomycetes</taxon>
        <taxon>Hypocreomycetidae</taxon>
        <taxon>Hypocreales</taxon>
        <taxon>Nectriaceae</taxon>
        <taxon>Fusarium</taxon>
        <taxon>Fusarium oxysporum species complex</taxon>
    </lineage>
</organism>
<dbReference type="AlphaFoldDB" id="X0B115"/>
<reference evidence="1 2" key="1">
    <citation type="submission" date="2011-11" db="EMBL/GenBank/DDBJ databases">
        <title>The Genome Sequence of Fusarium oxysporum PHW815.</title>
        <authorList>
            <consortium name="The Broad Institute Genome Sequencing Platform"/>
            <person name="Ma L.-J."/>
            <person name="Gale L.R."/>
            <person name="Schwartz D.C."/>
            <person name="Zhou S."/>
            <person name="Corby-Kistler H."/>
            <person name="Young S.K."/>
            <person name="Zeng Q."/>
            <person name="Gargeya S."/>
            <person name="Fitzgerald M."/>
            <person name="Haas B."/>
            <person name="Abouelleil A."/>
            <person name="Alvarado L."/>
            <person name="Arachchi H.M."/>
            <person name="Berlin A."/>
            <person name="Brown A."/>
            <person name="Chapman S.B."/>
            <person name="Chen Z."/>
            <person name="Dunbar C."/>
            <person name="Freedman E."/>
            <person name="Gearin G."/>
            <person name="Goldberg J."/>
            <person name="Griggs A."/>
            <person name="Gujja S."/>
            <person name="Heiman D."/>
            <person name="Howarth C."/>
            <person name="Larson L."/>
            <person name="Lui A."/>
            <person name="MacDonald P.J.P."/>
            <person name="Montmayeur A."/>
            <person name="Murphy C."/>
            <person name="Neiman D."/>
            <person name="Pearson M."/>
            <person name="Priest M."/>
            <person name="Roberts A."/>
            <person name="Saif S."/>
            <person name="Shea T."/>
            <person name="Shenoy N."/>
            <person name="Sisk P."/>
            <person name="Stolte C."/>
            <person name="Sykes S."/>
            <person name="Wortman J."/>
            <person name="Nusbaum C."/>
            <person name="Birren B."/>
        </authorList>
    </citation>
    <scope>NUCLEOTIDE SEQUENCE [LARGE SCALE GENOMIC DNA]</scope>
    <source>
        <strain evidence="1 2">54005</strain>
    </source>
</reference>
<dbReference type="Proteomes" id="UP000030663">
    <property type="component" value="Unassembled WGS sequence"/>
</dbReference>
<dbReference type="HOGENOM" id="CLU_3087337_0_0_1"/>
<evidence type="ECO:0000313" key="2">
    <source>
        <dbReference type="Proteomes" id="UP000030663"/>
    </source>
</evidence>
<protein>
    <submittedName>
        <fullName evidence="1">Uncharacterized protein</fullName>
    </submittedName>
</protein>
<accession>X0B115</accession>
<keyword evidence="2" id="KW-1185">Reference proteome</keyword>
<evidence type="ECO:0000313" key="1">
    <source>
        <dbReference type="EMBL" id="EXK75800.1"/>
    </source>
</evidence>
<sequence length="52" mass="6087">MQRMLPSHFQGRLLSEDNFYSNCVTKLSFWQREAQLDGCYYGVLVLSLSPRT</sequence>
<name>X0B115_FUSOX</name>
<gene>
    <name evidence="1" type="ORF">FOQG_19435</name>
</gene>
<dbReference type="EMBL" id="KI979808">
    <property type="protein sequence ID" value="EXK75800.1"/>
    <property type="molecule type" value="Genomic_DNA"/>
</dbReference>
<proteinExistence type="predicted"/>